<evidence type="ECO:0000313" key="12">
    <source>
        <dbReference type="EMBL" id="ETS62160.1"/>
    </source>
</evidence>
<dbReference type="Proteomes" id="UP000019462">
    <property type="component" value="Unassembled WGS sequence"/>
</dbReference>
<dbReference type="SUPFAM" id="SSF160240">
    <property type="entry name" value="Cation efflux protein cytoplasmic domain-like"/>
    <property type="match status" value="1"/>
</dbReference>
<evidence type="ECO:0000256" key="7">
    <source>
        <dbReference type="ARBA" id="ARBA00023136"/>
    </source>
</evidence>
<feature type="transmembrane region" description="Helical" evidence="9">
    <location>
        <begin position="107"/>
        <end position="128"/>
    </location>
</feature>
<dbReference type="HOGENOM" id="CLU_013430_4_2_1"/>
<dbReference type="InterPro" id="IPR002524">
    <property type="entry name" value="Cation_efflux"/>
</dbReference>
<dbReference type="SUPFAM" id="SSF161111">
    <property type="entry name" value="Cation efflux protein transmembrane domain-like"/>
    <property type="match status" value="1"/>
</dbReference>
<keyword evidence="7 9" id="KW-0472">Membrane</keyword>
<dbReference type="EMBL" id="AWNI01000012">
    <property type="protein sequence ID" value="ETS62160.1"/>
    <property type="molecule type" value="Genomic_DNA"/>
</dbReference>
<evidence type="ECO:0000313" key="13">
    <source>
        <dbReference type="Proteomes" id="UP000019462"/>
    </source>
</evidence>
<evidence type="ECO:0000256" key="5">
    <source>
        <dbReference type="ARBA" id="ARBA00022833"/>
    </source>
</evidence>
<feature type="transmembrane region" description="Helical" evidence="9">
    <location>
        <begin position="174"/>
        <end position="196"/>
    </location>
</feature>
<keyword evidence="5" id="KW-0862">Zinc</keyword>
<organism evidence="12 13">
    <name type="scientific">Moesziomyces aphidis</name>
    <name type="common">Pseudozyma aphidis</name>
    <dbReference type="NCBI Taxonomy" id="84754"/>
    <lineage>
        <taxon>Eukaryota</taxon>
        <taxon>Fungi</taxon>
        <taxon>Dikarya</taxon>
        <taxon>Basidiomycota</taxon>
        <taxon>Ustilaginomycotina</taxon>
        <taxon>Ustilaginomycetes</taxon>
        <taxon>Ustilaginales</taxon>
        <taxon>Ustilaginaceae</taxon>
        <taxon>Moesziomyces</taxon>
    </lineage>
</organism>
<gene>
    <name evidence="12" type="ORF">PaG_03726</name>
</gene>
<feature type="compositionally biased region" description="Low complexity" evidence="8">
    <location>
        <begin position="44"/>
        <end position="53"/>
    </location>
</feature>
<evidence type="ECO:0000256" key="1">
    <source>
        <dbReference type="ARBA" id="ARBA00004141"/>
    </source>
</evidence>
<evidence type="ECO:0000256" key="8">
    <source>
        <dbReference type="SAM" id="MobiDB-lite"/>
    </source>
</evidence>
<dbReference type="InterPro" id="IPR027470">
    <property type="entry name" value="Cation_efflux_CTD"/>
</dbReference>
<keyword evidence="13" id="KW-1185">Reference proteome</keyword>
<feature type="compositionally biased region" description="Polar residues" evidence="8">
    <location>
        <begin position="16"/>
        <end position="31"/>
    </location>
</feature>
<reference evidence="12 13" key="1">
    <citation type="journal article" date="2014" name="Genome Announc.">
        <title>Genome sequence of the basidiomycetous fungus Pseudozyma aphidis DSM70725, an efficient producer of biosurfactant mannosylerythritol lipids.</title>
        <authorList>
            <person name="Lorenz S."/>
            <person name="Guenther M."/>
            <person name="Grumaz C."/>
            <person name="Rupp S."/>
            <person name="Zibek S."/>
            <person name="Sohn K."/>
        </authorList>
    </citation>
    <scope>NUCLEOTIDE SEQUENCE [LARGE SCALE GENOMIC DNA]</scope>
    <source>
        <strain evidence="13">ATCC 32657 / CBS 517.83 / DSM 70725 / JCM 10318 / NBRC 10182 / NRRL Y-7954 / St-0401</strain>
    </source>
</reference>
<feature type="compositionally biased region" description="Basic and acidic residues" evidence="8">
    <location>
        <begin position="385"/>
        <end position="404"/>
    </location>
</feature>
<feature type="transmembrane region" description="Helical" evidence="9">
    <location>
        <begin position="208"/>
        <end position="229"/>
    </location>
</feature>
<comment type="caution">
    <text evidence="12">The sequence shown here is derived from an EMBL/GenBank/DDBJ whole genome shotgun (WGS) entry which is preliminary data.</text>
</comment>
<evidence type="ECO:0000256" key="6">
    <source>
        <dbReference type="ARBA" id="ARBA00022989"/>
    </source>
</evidence>
<feature type="transmembrane region" description="Helical" evidence="9">
    <location>
        <begin position="134"/>
        <end position="154"/>
    </location>
</feature>
<dbReference type="GO" id="GO:0005385">
    <property type="term" value="F:zinc ion transmembrane transporter activity"/>
    <property type="evidence" value="ECO:0007669"/>
    <property type="project" value="TreeGrafter"/>
</dbReference>
<dbReference type="Pfam" id="PF01545">
    <property type="entry name" value="Cation_efflux"/>
    <property type="match status" value="2"/>
</dbReference>
<evidence type="ECO:0000256" key="3">
    <source>
        <dbReference type="ARBA" id="ARBA00022448"/>
    </source>
</evidence>
<comment type="subcellular location">
    <subcellularLocation>
        <location evidence="1">Membrane</location>
        <topology evidence="1">Multi-pass membrane protein</topology>
    </subcellularLocation>
</comment>
<evidence type="ECO:0000256" key="4">
    <source>
        <dbReference type="ARBA" id="ARBA00022692"/>
    </source>
</evidence>
<feature type="compositionally biased region" description="Low complexity" evidence="8">
    <location>
        <begin position="284"/>
        <end position="300"/>
    </location>
</feature>
<feature type="compositionally biased region" description="Basic and acidic residues" evidence="8">
    <location>
        <begin position="265"/>
        <end position="278"/>
    </location>
</feature>
<dbReference type="PANTHER" id="PTHR45820:SF4">
    <property type="entry name" value="ZINC TRANSPORTER 63C, ISOFORM F"/>
    <property type="match status" value="1"/>
</dbReference>
<dbReference type="InterPro" id="IPR058533">
    <property type="entry name" value="Cation_efflux_TM"/>
</dbReference>
<dbReference type="NCBIfam" id="TIGR01297">
    <property type="entry name" value="CDF"/>
    <property type="match status" value="2"/>
</dbReference>
<keyword evidence="3" id="KW-0813">Transport</keyword>
<dbReference type="AlphaFoldDB" id="W3VKX1"/>
<feature type="domain" description="Cation efflux protein transmembrane" evidence="10">
    <location>
        <begin position="108"/>
        <end position="248"/>
    </location>
</feature>
<feature type="compositionally biased region" description="Basic residues" evidence="8">
    <location>
        <begin position="235"/>
        <end position="250"/>
    </location>
</feature>
<feature type="transmembrane region" description="Helical" evidence="9">
    <location>
        <begin position="425"/>
        <end position="448"/>
    </location>
</feature>
<dbReference type="GO" id="GO:0006882">
    <property type="term" value="P:intracellular zinc ion homeostasis"/>
    <property type="evidence" value="ECO:0007669"/>
    <property type="project" value="TreeGrafter"/>
</dbReference>
<evidence type="ECO:0000259" key="11">
    <source>
        <dbReference type="Pfam" id="PF16916"/>
    </source>
</evidence>
<dbReference type="Pfam" id="PF16916">
    <property type="entry name" value="ZT_dimer"/>
    <property type="match status" value="1"/>
</dbReference>
<dbReference type="Gene3D" id="1.20.1510.10">
    <property type="entry name" value="Cation efflux protein transmembrane domain"/>
    <property type="match status" value="2"/>
</dbReference>
<feature type="domain" description="Cation efflux protein cytoplasmic" evidence="11">
    <location>
        <begin position="491"/>
        <end position="563"/>
    </location>
</feature>
<dbReference type="FunFam" id="1.20.1510.10:FF:000021">
    <property type="entry name" value="Solute carrier family 30 (Zinc transporter), member 1"/>
    <property type="match status" value="1"/>
</dbReference>
<evidence type="ECO:0000259" key="10">
    <source>
        <dbReference type="Pfam" id="PF01545"/>
    </source>
</evidence>
<keyword evidence="4 9" id="KW-0812">Transmembrane</keyword>
<feature type="transmembrane region" description="Helical" evidence="9">
    <location>
        <begin position="460"/>
        <end position="477"/>
    </location>
</feature>
<accession>W3VKX1</accession>
<protein>
    <submittedName>
        <fullName evidence="12">Uncharacterized protein</fullName>
    </submittedName>
</protein>
<evidence type="ECO:0000256" key="2">
    <source>
        <dbReference type="ARBA" id="ARBA00008873"/>
    </source>
</evidence>
<proteinExistence type="inferred from homology"/>
<comment type="similarity">
    <text evidence="2">Belongs to the cation diffusion facilitator (CDF) transporter (TC 2.A.4) family. SLC30A subfamily.</text>
</comment>
<feature type="region of interest" description="Disordered" evidence="8">
    <location>
        <begin position="235"/>
        <end position="314"/>
    </location>
</feature>
<name>W3VKX1_MOEAP</name>
<feature type="domain" description="Cation efflux protein transmembrane" evidence="10">
    <location>
        <begin position="412"/>
        <end position="485"/>
    </location>
</feature>
<dbReference type="GO" id="GO:0016020">
    <property type="term" value="C:membrane"/>
    <property type="evidence" value="ECO:0007669"/>
    <property type="project" value="UniProtKB-SubCell"/>
</dbReference>
<dbReference type="OrthoDB" id="9944568at2759"/>
<dbReference type="InterPro" id="IPR036837">
    <property type="entry name" value="Cation_efflux_CTD_sf"/>
</dbReference>
<feature type="region of interest" description="Disordered" evidence="8">
    <location>
        <begin position="1"/>
        <end position="63"/>
    </location>
</feature>
<evidence type="ECO:0000256" key="9">
    <source>
        <dbReference type="SAM" id="Phobius"/>
    </source>
</evidence>
<dbReference type="InterPro" id="IPR027469">
    <property type="entry name" value="Cation_efflux_TMD_sf"/>
</dbReference>
<dbReference type="PANTHER" id="PTHR45820">
    <property type="entry name" value="FI23527P1"/>
    <property type="match status" value="1"/>
</dbReference>
<sequence length="644" mass="68219">MRAPYFQRAQLRRQHGSTAAQEHSSTAPNSRIQRKHAVAKPSQTEPHSSESAPSSPPPSTSATVCLSSSLTDTVLDSSSVWKSSLPFPRLSPQHPAAAIMLSKETRIITLLVIDVVFFFVEIITGYAVGSLALVADSFHMLNDVMSLVVALWAVKLSTKSSDHRFSYGWQRAEILGALVNGVFLLALCFSIFMEAIERFVNVTEVSNPKLVVVVGSLGLASNLVGLLLFHDHGHAHGGHGHSHGHGGHSHGPHDHAHSHQLPGTDAEHSHSHSHDAPQHDSPAIRDSANDDAAAATGSAAKRGRGRGDSVGSILGHPAQTRAFVVQTAHDLGYDAGTRHQHSNSITSLNGGAHNERSRLLANGSHDYGATDGAAADLEAGTPKAPKNDRSAERDSHAVNHDAPGHGHSHGGGHSHGEGSMNMRGVFLHVLGDALGNVGVIAAGLFIMYSSAWWRFYSDPAISFLITIIIFHSALPLVKSASYILLQGVPASVSLEAVRKSIQAVEGVINLHELHVWQLSESKIVASVHVLVDCSSGQTDKYMSIAAHIRDNLHAWGIHSSTIQPEFVPGGLREAAILSGVQVAESDDEGRLRTAQGTLVENEVQKVDTACLIACGKDNSCQTESCCPPTNGASRAASGSNTPTA</sequence>
<keyword evidence="6 9" id="KW-1133">Transmembrane helix</keyword>
<feature type="region of interest" description="Disordered" evidence="8">
    <location>
        <begin position="362"/>
        <end position="417"/>
    </location>
</feature>